<feature type="domain" description="AAA" evidence="1">
    <location>
        <begin position="2"/>
        <end position="158"/>
    </location>
</feature>
<name>A0A2T0VXC4_9LACT</name>
<dbReference type="Proteomes" id="UP000238205">
    <property type="component" value="Unassembled WGS sequence"/>
</dbReference>
<accession>A0A2T0VXC4</accession>
<dbReference type="Pfam" id="PF13614">
    <property type="entry name" value="AAA_31"/>
    <property type="match status" value="1"/>
</dbReference>
<dbReference type="PANTHER" id="PTHR13696:SF52">
    <property type="entry name" value="PARA FAMILY PROTEIN CT_582"/>
    <property type="match status" value="1"/>
</dbReference>
<organism evidence="2 3">
    <name type="scientific">Alkalibacterium olivapovliticus</name>
    <dbReference type="NCBI Taxonomy" id="99907"/>
    <lineage>
        <taxon>Bacteria</taxon>
        <taxon>Bacillati</taxon>
        <taxon>Bacillota</taxon>
        <taxon>Bacilli</taxon>
        <taxon>Lactobacillales</taxon>
        <taxon>Carnobacteriaceae</taxon>
        <taxon>Alkalibacterium</taxon>
    </lineage>
</organism>
<proteinExistence type="predicted"/>
<dbReference type="SUPFAM" id="SSF52540">
    <property type="entry name" value="P-loop containing nucleoside triphosphate hydrolases"/>
    <property type="match status" value="1"/>
</dbReference>
<dbReference type="RefSeq" id="WP_106195751.1">
    <property type="nucleotide sequence ID" value="NZ_PVTO01000030.1"/>
</dbReference>
<protein>
    <submittedName>
        <fullName evidence="2">AAA domain-containing protein</fullName>
    </submittedName>
</protein>
<dbReference type="CDD" id="cd02042">
    <property type="entry name" value="ParAB_family"/>
    <property type="match status" value="1"/>
</dbReference>
<reference evidence="2 3" key="1">
    <citation type="submission" date="2018-03" db="EMBL/GenBank/DDBJ databases">
        <title>Genomic Encyclopedia of Archaeal and Bacterial Type Strains, Phase II (KMG-II): from individual species to whole genera.</title>
        <authorList>
            <person name="Goeker M."/>
        </authorList>
    </citation>
    <scope>NUCLEOTIDE SEQUENCE [LARGE SCALE GENOMIC DNA]</scope>
    <source>
        <strain evidence="2 3">DSM 13175</strain>
    </source>
</reference>
<dbReference type="InterPro" id="IPR027417">
    <property type="entry name" value="P-loop_NTPase"/>
</dbReference>
<dbReference type="Gene3D" id="3.40.50.300">
    <property type="entry name" value="P-loop containing nucleotide triphosphate hydrolases"/>
    <property type="match status" value="1"/>
</dbReference>
<evidence type="ECO:0000259" key="1">
    <source>
        <dbReference type="Pfam" id="PF13614"/>
    </source>
</evidence>
<evidence type="ECO:0000313" key="2">
    <source>
        <dbReference type="EMBL" id="PRY76804.1"/>
    </source>
</evidence>
<dbReference type="AlphaFoldDB" id="A0A2T0VXC4"/>
<keyword evidence="3" id="KW-1185">Reference proteome</keyword>
<comment type="caution">
    <text evidence="2">The sequence shown here is derived from an EMBL/GenBank/DDBJ whole genome shotgun (WGS) entry which is preliminary data.</text>
</comment>
<gene>
    <name evidence="2" type="ORF">CLV38_1309</name>
</gene>
<dbReference type="PANTHER" id="PTHR13696">
    <property type="entry name" value="P-LOOP CONTAINING NUCLEOSIDE TRIPHOSPHATE HYDROLASE"/>
    <property type="match status" value="1"/>
</dbReference>
<dbReference type="OrthoDB" id="9815116at2"/>
<dbReference type="InterPro" id="IPR050678">
    <property type="entry name" value="DNA_Partitioning_ATPase"/>
</dbReference>
<sequence length="167" mass="18379">MIISFGNIKGGVGKTTTTAVLAHLLTNSTYDKKILCIDFSPQGDLSSILLNTYEYTGDESHTISDVLFNDIEVDDAIQVLTDNLHLIPGDWELVNFNKNAITSYNKDYQKSLLKSVLNSVESVYDFILIDTSTDMGLILDNALIASDGVIINSKPSAFRANEHNKIC</sequence>
<evidence type="ECO:0000313" key="3">
    <source>
        <dbReference type="Proteomes" id="UP000238205"/>
    </source>
</evidence>
<dbReference type="EMBL" id="PVTO01000030">
    <property type="protein sequence ID" value="PRY76804.1"/>
    <property type="molecule type" value="Genomic_DNA"/>
</dbReference>
<dbReference type="InterPro" id="IPR025669">
    <property type="entry name" value="AAA_dom"/>
</dbReference>